<comment type="catalytic activity">
    <reaction evidence="8">
        <text>a 6-O-methyl-2'-deoxyguanosine in DNA + L-cysteinyl-[protein] = S-methyl-L-cysteinyl-[protein] + a 2'-deoxyguanosine in DNA</text>
        <dbReference type="Rhea" id="RHEA:24000"/>
        <dbReference type="Rhea" id="RHEA-COMP:10131"/>
        <dbReference type="Rhea" id="RHEA-COMP:10132"/>
        <dbReference type="Rhea" id="RHEA-COMP:11367"/>
        <dbReference type="Rhea" id="RHEA-COMP:11368"/>
        <dbReference type="ChEBI" id="CHEBI:29950"/>
        <dbReference type="ChEBI" id="CHEBI:82612"/>
        <dbReference type="ChEBI" id="CHEBI:85445"/>
        <dbReference type="ChEBI" id="CHEBI:85448"/>
        <dbReference type="EC" id="2.1.1.63"/>
    </reaction>
</comment>
<name>A0A1H8JPN5_9BURK</name>
<dbReference type="SUPFAM" id="SSF53155">
    <property type="entry name" value="Methylated DNA-protein cysteine methyltransferase domain"/>
    <property type="match status" value="1"/>
</dbReference>
<dbReference type="InterPro" id="IPR036631">
    <property type="entry name" value="MGMT_N_sf"/>
</dbReference>
<dbReference type="InterPro" id="IPR036388">
    <property type="entry name" value="WH-like_DNA-bd_sf"/>
</dbReference>
<evidence type="ECO:0000256" key="1">
    <source>
        <dbReference type="ARBA" id="ARBA00001286"/>
    </source>
</evidence>
<dbReference type="RefSeq" id="WP_091817672.1">
    <property type="nucleotide sequence ID" value="NZ_FOCW01000007.1"/>
</dbReference>
<dbReference type="NCBIfam" id="TIGR00589">
    <property type="entry name" value="ogt"/>
    <property type="match status" value="1"/>
</dbReference>
<feature type="domain" description="Methylated-DNA-[protein]-cysteine S-methyltransferase DNA binding" evidence="9">
    <location>
        <begin position="88"/>
        <end position="167"/>
    </location>
</feature>
<keyword evidence="7" id="KW-0234">DNA repair</keyword>
<feature type="domain" description="Methylguanine DNA methyltransferase ribonuclease-like" evidence="10">
    <location>
        <begin position="14"/>
        <end position="75"/>
    </location>
</feature>
<dbReference type="PANTHER" id="PTHR10815">
    <property type="entry name" value="METHYLATED-DNA--PROTEIN-CYSTEINE METHYLTRANSFERASE"/>
    <property type="match status" value="1"/>
</dbReference>
<dbReference type="InterPro" id="IPR014048">
    <property type="entry name" value="MethylDNA_cys_MeTrfase_DNA-bd"/>
</dbReference>
<keyword evidence="12" id="KW-1185">Reference proteome</keyword>
<evidence type="ECO:0000256" key="7">
    <source>
        <dbReference type="ARBA" id="ARBA00023204"/>
    </source>
</evidence>
<dbReference type="InterPro" id="IPR008332">
    <property type="entry name" value="MethylG_MeTrfase_N"/>
</dbReference>
<evidence type="ECO:0000259" key="9">
    <source>
        <dbReference type="Pfam" id="PF01035"/>
    </source>
</evidence>
<dbReference type="Pfam" id="PF02870">
    <property type="entry name" value="Methyltransf_1N"/>
    <property type="match status" value="1"/>
</dbReference>
<dbReference type="Pfam" id="PF01035">
    <property type="entry name" value="DNA_binding_1"/>
    <property type="match status" value="1"/>
</dbReference>
<evidence type="ECO:0000256" key="3">
    <source>
        <dbReference type="ARBA" id="ARBA00011918"/>
    </source>
</evidence>
<dbReference type="Gene3D" id="1.10.10.10">
    <property type="entry name" value="Winged helix-like DNA-binding domain superfamily/Winged helix DNA-binding domain"/>
    <property type="match status" value="1"/>
</dbReference>
<dbReference type="GO" id="GO:0032259">
    <property type="term" value="P:methylation"/>
    <property type="evidence" value="ECO:0007669"/>
    <property type="project" value="UniProtKB-KW"/>
</dbReference>
<evidence type="ECO:0000256" key="5">
    <source>
        <dbReference type="ARBA" id="ARBA00022679"/>
    </source>
</evidence>
<dbReference type="SUPFAM" id="SSF46767">
    <property type="entry name" value="Methylated DNA-protein cysteine methyltransferase, C-terminal domain"/>
    <property type="match status" value="1"/>
</dbReference>
<dbReference type="Proteomes" id="UP000199531">
    <property type="component" value="Unassembled WGS sequence"/>
</dbReference>
<evidence type="ECO:0000313" key="11">
    <source>
        <dbReference type="EMBL" id="SEN82515.1"/>
    </source>
</evidence>
<dbReference type="EMBL" id="FOCW01000007">
    <property type="protein sequence ID" value="SEN82515.1"/>
    <property type="molecule type" value="Genomic_DNA"/>
</dbReference>
<gene>
    <name evidence="11" type="ORF">SAMN02745977_02132</name>
</gene>
<dbReference type="PROSITE" id="PS00374">
    <property type="entry name" value="MGMT"/>
    <property type="match status" value="1"/>
</dbReference>
<keyword evidence="5 11" id="KW-0808">Transferase</keyword>
<organism evidence="11 12">
    <name type="scientific">Brachymonas denitrificans DSM 15123</name>
    <dbReference type="NCBI Taxonomy" id="1121117"/>
    <lineage>
        <taxon>Bacteria</taxon>
        <taxon>Pseudomonadati</taxon>
        <taxon>Pseudomonadota</taxon>
        <taxon>Betaproteobacteria</taxon>
        <taxon>Burkholderiales</taxon>
        <taxon>Comamonadaceae</taxon>
        <taxon>Brachymonas</taxon>
    </lineage>
</organism>
<dbReference type="FunFam" id="1.10.10.10:FF:000214">
    <property type="entry name" value="Methylated-DNA--protein-cysteine methyltransferase"/>
    <property type="match status" value="1"/>
</dbReference>
<evidence type="ECO:0000256" key="4">
    <source>
        <dbReference type="ARBA" id="ARBA00022603"/>
    </source>
</evidence>
<dbReference type="InterPro" id="IPR001497">
    <property type="entry name" value="MethylDNA_cys_MeTrfase_AS"/>
</dbReference>
<evidence type="ECO:0000259" key="10">
    <source>
        <dbReference type="Pfam" id="PF02870"/>
    </source>
</evidence>
<proteinExistence type="inferred from homology"/>
<evidence type="ECO:0000313" key="12">
    <source>
        <dbReference type="Proteomes" id="UP000199531"/>
    </source>
</evidence>
<dbReference type="PANTHER" id="PTHR10815:SF5">
    <property type="entry name" value="METHYLATED-DNA--PROTEIN-CYSTEINE METHYLTRANSFERASE"/>
    <property type="match status" value="1"/>
</dbReference>
<reference evidence="11 12" key="1">
    <citation type="submission" date="2016-10" db="EMBL/GenBank/DDBJ databases">
        <authorList>
            <person name="de Groot N.N."/>
        </authorList>
    </citation>
    <scope>NUCLEOTIDE SEQUENCE [LARGE SCALE GENOMIC DNA]</scope>
    <source>
        <strain evidence="11 12">DSM 15123</strain>
    </source>
</reference>
<dbReference type="AlphaFoldDB" id="A0A1H8JPN5"/>
<dbReference type="EC" id="2.1.1.63" evidence="3"/>
<dbReference type="GO" id="GO:0003908">
    <property type="term" value="F:methylated-DNA-[protein]-cysteine S-methyltransferase activity"/>
    <property type="evidence" value="ECO:0007669"/>
    <property type="project" value="UniProtKB-EC"/>
</dbReference>
<dbReference type="STRING" id="1121117.SAMN02745977_02132"/>
<dbReference type="InterPro" id="IPR036217">
    <property type="entry name" value="MethylDNA_cys_MeTrfase_DNAb"/>
</dbReference>
<dbReference type="OrthoDB" id="9802228at2"/>
<keyword evidence="4 11" id="KW-0489">Methyltransferase</keyword>
<evidence type="ECO:0000256" key="8">
    <source>
        <dbReference type="ARBA" id="ARBA00049348"/>
    </source>
</evidence>
<accession>A0A1H8JPN5</accession>
<evidence type="ECO:0000256" key="2">
    <source>
        <dbReference type="ARBA" id="ARBA00008711"/>
    </source>
</evidence>
<dbReference type="Gene3D" id="3.30.160.70">
    <property type="entry name" value="Methylated DNA-protein cysteine methyltransferase domain"/>
    <property type="match status" value="1"/>
</dbReference>
<comment type="similarity">
    <text evidence="2">Belongs to the MGMT family.</text>
</comment>
<evidence type="ECO:0000256" key="6">
    <source>
        <dbReference type="ARBA" id="ARBA00022763"/>
    </source>
</evidence>
<sequence>MPAVPYHRLLQARSIYASPLGSLHLGATADTLAGAWFEPQKYFSVDELDGVPVDPTHPVLKQAALALDRYFAGEELQNPPLTFVEGSPFQQRVWHALVGIPQGHTSSYGALAHALGCPGGARAIGMAVSRNPISLFVPCHRVVGARQQLTGYAGGLDRKIALLELEHALVSEKKPALFDA</sequence>
<dbReference type="CDD" id="cd06445">
    <property type="entry name" value="ATase"/>
    <property type="match status" value="1"/>
</dbReference>
<dbReference type="GO" id="GO:0006281">
    <property type="term" value="P:DNA repair"/>
    <property type="evidence" value="ECO:0007669"/>
    <property type="project" value="UniProtKB-KW"/>
</dbReference>
<protein>
    <recommendedName>
        <fullName evidence="3">methylated-DNA--[protein]-cysteine S-methyltransferase</fullName>
        <ecNumber evidence="3">2.1.1.63</ecNumber>
    </recommendedName>
</protein>
<comment type="catalytic activity">
    <reaction evidence="1">
        <text>a 4-O-methyl-thymidine in DNA + L-cysteinyl-[protein] = a thymidine in DNA + S-methyl-L-cysteinyl-[protein]</text>
        <dbReference type="Rhea" id="RHEA:53428"/>
        <dbReference type="Rhea" id="RHEA-COMP:10131"/>
        <dbReference type="Rhea" id="RHEA-COMP:10132"/>
        <dbReference type="Rhea" id="RHEA-COMP:13555"/>
        <dbReference type="Rhea" id="RHEA-COMP:13556"/>
        <dbReference type="ChEBI" id="CHEBI:29950"/>
        <dbReference type="ChEBI" id="CHEBI:82612"/>
        <dbReference type="ChEBI" id="CHEBI:137386"/>
        <dbReference type="ChEBI" id="CHEBI:137387"/>
        <dbReference type="EC" id="2.1.1.63"/>
    </reaction>
</comment>
<keyword evidence="6" id="KW-0227">DNA damage</keyword>